<dbReference type="Proteomes" id="UP001205531">
    <property type="component" value="Unassembled WGS sequence"/>
</dbReference>
<comment type="caution">
    <text evidence="2">The sequence shown here is derived from an EMBL/GenBank/DDBJ whole genome shotgun (WGS) entry which is preliminary data.</text>
</comment>
<proteinExistence type="predicted"/>
<dbReference type="InterPro" id="IPR050834">
    <property type="entry name" value="Glycosyltransf_2"/>
</dbReference>
<dbReference type="PANTHER" id="PTHR43685">
    <property type="entry name" value="GLYCOSYLTRANSFERASE"/>
    <property type="match status" value="1"/>
</dbReference>
<feature type="domain" description="Glycosyltransferase 2-like" evidence="1">
    <location>
        <begin position="6"/>
        <end position="190"/>
    </location>
</feature>
<dbReference type="Pfam" id="PF00535">
    <property type="entry name" value="Glycos_transf_2"/>
    <property type="match status" value="1"/>
</dbReference>
<organism evidence="2 3">
    <name type="scientific">Segatella copri</name>
    <dbReference type="NCBI Taxonomy" id="165179"/>
    <lineage>
        <taxon>Bacteria</taxon>
        <taxon>Pseudomonadati</taxon>
        <taxon>Bacteroidota</taxon>
        <taxon>Bacteroidia</taxon>
        <taxon>Bacteroidales</taxon>
        <taxon>Prevotellaceae</taxon>
        <taxon>Segatella</taxon>
    </lineage>
</organism>
<name>A0AAW5IMY5_9BACT</name>
<dbReference type="PANTHER" id="PTHR43685:SF3">
    <property type="entry name" value="SLR2126 PROTEIN"/>
    <property type="match status" value="1"/>
</dbReference>
<dbReference type="EMBL" id="JANDWZ010000020">
    <property type="protein sequence ID" value="MCP9564850.1"/>
    <property type="molecule type" value="Genomic_DNA"/>
</dbReference>
<evidence type="ECO:0000313" key="3">
    <source>
        <dbReference type="Proteomes" id="UP001205531"/>
    </source>
</evidence>
<dbReference type="InterPro" id="IPR001173">
    <property type="entry name" value="Glyco_trans_2-like"/>
</dbReference>
<reference evidence="2" key="1">
    <citation type="submission" date="2022-07" db="EMBL/GenBank/DDBJ databases">
        <title>Prevotella copri.</title>
        <authorList>
            <person name="Yang C."/>
        </authorList>
    </citation>
    <scope>NUCLEOTIDE SEQUENCE</scope>
    <source>
        <strain evidence="2">HF2107</strain>
    </source>
</reference>
<gene>
    <name evidence="2" type="ORF">NNC64_09815</name>
</gene>
<evidence type="ECO:0000259" key="1">
    <source>
        <dbReference type="Pfam" id="PF00535"/>
    </source>
</evidence>
<dbReference type="RefSeq" id="WP_254952496.1">
    <property type="nucleotide sequence ID" value="NZ_JANDWY010000017.1"/>
</dbReference>
<dbReference type="AlphaFoldDB" id="A0AAW5IMY5"/>
<sequence>MINTLSILIPTYNNVCVELVKSLQAQASLLYSSSDSLSSSSDSLSSSSHFEYEILVADDGSTDERTVEGNRIINTLPHCRYIERKENVGRAAIRNFLAREAKYTWLLFIDSNMNVISHQYLANYLKEKESDVVYGGYQIKRDAETRERLKYNLRYIFESAGTQNGNHLQRQAHPYADFHTSNFIVKRSILLKHPFDERFSHYGYEDVLWGKNLKDNHIPILHVDNPLGYEHFIGNMSFLYKTEESLRTLYQFRNELQGYSKIIDYAHKLKRWHLYPPCQYLFPLLSLPIKARLTGNKPSIFMFNIYKLLYYIHLDR</sequence>
<protein>
    <submittedName>
        <fullName evidence="2">Glycosyltransferase</fullName>
    </submittedName>
</protein>
<accession>A0AAW5IMY5</accession>
<dbReference type="SUPFAM" id="SSF53448">
    <property type="entry name" value="Nucleotide-diphospho-sugar transferases"/>
    <property type="match status" value="1"/>
</dbReference>
<dbReference type="Gene3D" id="3.90.550.10">
    <property type="entry name" value="Spore Coat Polysaccharide Biosynthesis Protein SpsA, Chain A"/>
    <property type="match status" value="1"/>
</dbReference>
<dbReference type="InterPro" id="IPR029044">
    <property type="entry name" value="Nucleotide-diphossugar_trans"/>
</dbReference>
<evidence type="ECO:0000313" key="2">
    <source>
        <dbReference type="EMBL" id="MCP9564850.1"/>
    </source>
</evidence>